<evidence type="ECO:0000259" key="1">
    <source>
        <dbReference type="Pfam" id="PF11716"/>
    </source>
</evidence>
<dbReference type="NCBIfam" id="TIGR03083">
    <property type="entry name" value="maleylpyruvate isomerase family mycothiol-dependent enzyme"/>
    <property type="match status" value="1"/>
</dbReference>
<proteinExistence type="predicted"/>
<accession>A0A1Y5P169</accession>
<gene>
    <name evidence="2" type="ORF">MHPYR_130124</name>
</gene>
<name>A0A1Y5P169_9MYCO</name>
<reference evidence="2" key="1">
    <citation type="submission" date="2016-03" db="EMBL/GenBank/DDBJ databases">
        <authorList>
            <person name="Ploux O."/>
        </authorList>
    </citation>
    <scope>NUCLEOTIDE SEQUENCE</scope>
    <source>
        <strain evidence="2">UC10</strain>
    </source>
</reference>
<dbReference type="InterPro" id="IPR017517">
    <property type="entry name" value="Maleyloyr_isom"/>
</dbReference>
<protein>
    <recommendedName>
        <fullName evidence="1">Mycothiol-dependent maleylpyruvate isomerase metal-binding domain-containing protein</fullName>
    </recommendedName>
</protein>
<dbReference type="EMBL" id="FLQS01000005">
    <property type="protein sequence ID" value="SBS72385.1"/>
    <property type="molecule type" value="Genomic_DNA"/>
</dbReference>
<sequence>MADVTPDRRVAFKAERADMLAFCAELDPAEWRMDSRAQGWRIQDVLAHMGTGCRAPFSPGAAKFMRGNDIESANDLMVDTRRDRSGPDVLAEYRRWSGVVAVVFPLLAGSPLARVRMPLAELGSFPVRLLPSAMVFDHHTHLHHDMAPALGRPAPDTDANRMSVVLEWMMAVLSNQVRAAAPAWLDRPLAITLTGPGGGTWRVAPDGSVMPGSADGSATEITGVALEFPEWGTQRVGWRDRDVRIRGDIDYATAFLDAVNVV</sequence>
<dbReference type="Gene3D" id="1.20.120.450">
    <property type="entry name" value="dinb family like domain"/>
    <property type="match status" value="1"/>
</dbReference>
<dbReference type="SUPFAM" id="SSF109854">
    <property type="entry name" value="DinB/YfiT-like putative metalloenzymes"/>
    <property type="match status" value="1"/>
</dbReference>
<dbReference type="Pfam" id="PF11716">
    <property type="entry name" value="MDMPI_N"/>
    <property type="match status" value="1"/>
</dbReference>
<dbReference type="InterPro" id="IPR024344">
    <property type="entry name" value="MDMPI_metal-binding"/>
</dbReference>
<dbReference type="AlphaFoldDB" id="A0A1Y5P169"/>
<dbReference type="InterPro" id="IPR034660">
    <property type="entry name" value="DinB/YfiT-like"/>
</dbReference>
<organism evidence="2">
    <name type="scientific">uncultured Mycobacterium sp</name>
    <dbReference type="NCBI Taxonomy" id="171292"/>
    <lineage>
        <taxon>Bacteria</taxon>
        <taxon>Bacillati</taxon>
        <taxon>Actinomycetota</taxon>
        <taxon>Actinomycetes</taxon>
        <taxon>Mycobacteriales</taxon>
        <taxon>Mycobacteriaceae</taxon>
        <taxon>Mycobacterium</taxon>
        <taxon>environmental samples</taxon>
    </lineage>
</organism>
<evidence type="ECO:0000313" key="2">
    <source>
        <dbReference type="EMBL" id="SBS72385.1"/>
    </source>
</evidence>
<feature type="domain" description="Mycothiol-dependent maleylpyruvate isomerase metal-binding" evidence="1">
    <location>
        <begin position="13"/>
        <end position="95"/>
    </location>
</feature>
<dbReference type="GO" id="GO:0046872">
    <property type="term" value="F:metal ion binding"/>
    <property type="evidence" value="ECO:0007669"/>
    <property type="project" value="InterPro"/>
</dbReference>